<dbReference type="AlphaFoldDB" id="A0A1L9QWX8"/>
<organism evidence="2 3">
    <name type="scientific">Roseofilum reptotaenium AO1-A</name>
    <dbReference type="NCBI Taxonomy" id="1925591"/>
    <lineage>
        <taxon>Bacteria</taxon>
        <taxon>Bacillati</taxon>
        <taxon>Cyanobacteriota</taxon>
        <taxon>Cyanophyceae</taxon>
        <taxon>Desertifilales</taxon>
        <taxon>Desertifilaceae</taxon>
        <taxon>Roseofilum</taxon>
    </lineage>
</organism>
<dbReference type="EMBL" id="MLAW01000003">
    <property type="protein sequence ID" value="OJJ27107.1"/>
    <property type="molecule type" value="Genomic_DNA"/>
</dbReference>
<comment type="caution">
    <text evidence="2">The sequence shown here is derived from an EMBL/GenBank/DDBJ whole genome shotgun (WGS) entry which is preliminary data.</text>
</comment>
<proteinExistence type="predicted"/>
<dbReference type="Proteomes" id="UP000183940">
    <property type="component" value="Unassembled WGS sequence"/>
</dbReference>
<evidence type="ECO:0000256" key="1">
    <source>
        <dbReference type="SAM" id="MobiDB-lite"/>
    </source>
</evidence>
<gene>
    <name evidence="2" type="ORF">BI308_03415</name>
</gene>
<keyword evidence="3" id="KW-1185">Reference proteome</keyword>
<sequence length="102" mass="11325">MEPFYDAQGILRGILVVNLSLWHISQFLRGLKIGKTGQAFIIERNGFLVASSNPEQPPVNEEGEPQRLPASESRNELIRISVASLQYEFGRLEAITARSAVS</sequence>
<feature type="region of interest" description="Disordered" evidence="1">
    <location>
        <begin position="52"/>
        <end position="72"/>
    </location>
</feature>
<evidence type="ECO:0008006" key="4">
    <source>
        <dbReference type="Google" id="ProtNLM"/>
    </source>
</evidence>
<accession>A0A1L9QWX8</accession>
<protein>
    <recommendedName>
        <fullName evidence="4">Cache domain-containing protein</fullName>
    </recommendedName>
</protein>
<dbReference type="STRING" id="1925591.BI308_03415"/>
<reference evidence="2" key="1">
    <citation type="submission" date="2016-10" db="EMBL/GenBank/DDBJ databases">
        <title>CRISPR-Cas defence system in Roseofilum reptotaenium: evidence of a bacteriophage-cyanobacterium arms race in the coral black band disease.</title>
        <authorList>
            <person name="Buerger P."/>
            <person name="Wood-Charlson E.M."/>
            <person name="Weynberg K.D."/>
            <person name="Willis B."/>
            <person name="Van Oppen M.J."/>
        </authorList>
    </citation>
    <scope>NUCLEOTIDE SEQUENCE [LARGE SCALE GENOMIC DNA]</scope>
    <source>
        <strain evidence="2">AO1-A</strain>
    </source>
</reference>
<name>A0A1L9QWX8_9CYAN</name>
<evidence type="ECO:0000313" key="3">
    <source>
        <dbReference type="Proteomes" id="UP000183940"/>
    </source>
</evidence>
<dbReference type="Gene3D" id="3.30.450.20">
    <property type="entry name" value="PAS domain"/>
    <property type="match status" value="1"/>
</dbReference>
<evidence type="ECO:0000313" key="2">
    <source>
        <dbReference type="EMBL" id="OJJ27107.1"/>
    </source>
</evidence>